<keyword evidence="5" id="KW-0808">Transferase</keyword>
<protein>
    <recommendedName>
        <fullName evidence="3">histidine kinase</fullName>
        <ecNumber evidence="3">2.7.13.3</ecNumber>
    </recommendedName>
</protein>
<dbReference type="Gene3D" id="3.30.565.10">
    <property type="entry name" value="Histidine kinase-like ATPase, C-terminal domain"/>
    <property type="match status" value="1"/>
</dbReference>
<evidence type="ECO:0000313" key="17">
    <source>
        <dbReference type="Proteomes" id="UP000664303"/>
    </source>
</evidence>
<dbReference type="Pfam" id="PF00512">
    <property type="entry name" value="HisKA"/>
    <property type="match status" value="1"/>
</dbReference>
<dbReference type="GO" id="GO:0005524">
    <property type="term" value="F:ATP binding"/>
    <property type="evidence" value="ECO:0007669"/>
    <property type="project" value="UniProtKB-KW"/>
</dbReference>
<dbReference type="InterPro" id="IPR036097">
    <property type="entry name" value="HisK_dim/P_sf"/>
</dbReference>
<feature type="transmembrane region" description="Helical" evidence="13">
    <location>
        <begin position="142"/>
        <end position="164"/>
    </location>
</feature>
<dbReference type="AlphaFoldDB" id="A0A939DH46"/>
<dbReference type="SUPFAM" id="SSF55874">
    <property type="entry name" value="ATPase domain of HSP90 chaperone/DNA topoisomerase II/histidine kinase"/>
    <property type="match status" value="1"/>
</dbReference>
<keyword evidence="12 13" id="KW-0472">Membrane</keyword>
<evidence type="ECO:0000256" key="10">
    <source>
        <dbReference type="ARBA" id="ARBA00022989"/>
    </source>
</evidence>
<evidence type="ECO:0000259" key="14">
    <source>
        <dbReference type="PROSITE" id="PS50109"/>
    </source>
</evidence>
<dbReference type="Proteomes" id="UP000664303">
    <property type="component" value="Unassembled WGS sequence"/>
</dbReference>
<dbReference type="EMBL" id="JAFKCZ010000012">
    <property type="protein sequence ID" value="MBN7798096.1"/>
    <property type="molecule type" value="Genomic_DNA"/>
</dbReference>
<dbReference type="PANTHER" id="PTHR45436:SF14">
    <property type="entry name" value="SENSOR PROTEIN QSEC"/>
    <property type="match status" value="1"/>
</dbReference>
<feature type="domain" description="HAMP" evidence="15">
    <location>
        <begin position="161"/>
        <end position="213"/>
    </location>
</feature>
<keyword evidence="11" id="KW-0902">Two-component regulatory system</keyword>
<dbReference type="GO" id="GO:0005886">
    <property type="term" value="C:plasma membrane"/>
    <property type="evidence" value="ECO:0007669"/>
    <property type="project" value="TreeGrafter"/>
</dbReference>
<comment type="subcellular location">
    <subcellularLocation>
        <location evidence="2">Membrane</location>
        <topology evidence="2">Multi-pass membrane protein</topology>
    </subcellularLocation>
</comment>
<evidence type="ECO:0000256" key="6">
    <source>
        <dbReference type="ARBA" id="ARBA00022692"/>
    </source>
</evidence>
<evidence type="ECO:0000259" key="15">
    <source>
        <dbReference type="PROSITE" id="PS50885"/>
    </source>
</evidence>
<dbReference type="InterPro" id="IPR050428">
    <property type="entry name" value="TCS_sensor_his_kinase"/>
</dbReference>
<evidence type="ECO:0000256" key="11">
    <source>
        <dbReference type="ARBA" id="ARBA00023012"/>
    </source>
</evidence>
<evidence type="ECO:0000256" key="13">
    <source>
        <dbReference type="SAM" id="Phobius"/>
    </source>
</evidence>
<evidence type="ECO:0000256" key="12">
    <source>
        <dbReference type="ARBA" id="ARBA00023136"/>
    </source>
</evidence>
<evidence type="ECO:0000256" key="4">
    <source>
        <dbReference type="ARBA" id="ARBA00022553"/>
    </source>
</evidence>
<reference evidence="16" key="1">
    <citation type="submission" date="2021-02" db="EMBL/GenBank/DDBJ databases">
        <title>PHA producing bacteria isolated from coastal sediment in Guangdong, Shenzhen.</title>
        <authorList>
            <person name="Zheng W."/>
            <person name="Yu S."/>
            <person name="Huang Y."/>
        </authorList>
    </citation>
    <scope>NUCLEOTIDE SEQUENCE</scope>
    <source>
        <strain evidence="16">TN14-10</strain>
    </source>
</reference>
<evidence type="ECO:0000256" key="5">
    <source>
        <dbReference type="ARBA" id="ARBA00022679"/>
    </source>
</evidence>
<dbReference type="InterPro" id="IPR036890">
    <property type="entry name" value="HATPase_C_sf"/>
</dbReference>
<feature type="transmembrane region" description="Helical" evidence="13">
    <location>
        <begin position="6"/>
        <end position="28"/>
    </location>
</feature>
<evidence type="ECO:0000256" key="9">
    <source>
        <dbReference type="ARBA" id="ARBA00022840"/>
    </source>
</evidence>
<dbReference type="PANTHER" id="PTHR45436">
    <property type="entry name" value="SENSOR HISTIDINE KINASE YKOH"/>
    <property type="match status" value="1"/>
</dbReference>
<gene>
    <name evidence="16" type="ORF">JYP50_15915</name>
</gene>
<dbReference type="InterPro" id="IPR003660">
    <property type="entry name" value="HAMP_dom"/>
</dbReference>
<dbReference type="SMART" id="SM00387">
    <property type="entry name" value="HATPase_c"/>
    <property type="match status" value="1"/>
</dbReference>
<feature type="domain" description="Histidine kinase" evidence="14">
    <location>
        <begin position="221"/>
        <end position="433"/>
    </location>
</feature>
<dbReference type="InterPro" id="IPR003594">
    <property type="entry name" value="HATPase_dom"/>
</dbReference>
<name>A0A939DH46_9GAMM</name>
<dbReference type="InterPro" id="IPR005467">
    <property type="entry name" value="His_kinase_dom"/>
</dbReference>
<comment type="catalytic activity">
    <reaction evidence="1">
        <text>ATP + protein L-histidine = ADP + protein N-phospho-L-histidine.</text>
        <dbReference type="EC" id="2.7.13.3"/>
    </reaction>
</comment>
<dbReference type="InterPro" id="IPR003661">
    <property type="entry name" value="HisK_dim/P_dom"/>
</dbReference>
<dbReference type="RefSeq" id="WP_206561542.1">
    <property type="nucleotide sequence ID" value="NZ_JAFKCZ010000012.1"/>
</dbReference>
<evidence type="ECO:0000256" key="3">
    <source>
        <dbReference type="ARBA" id="ARBA00012438"/>
    </source>
</evidence>
<sequence length="436" mass="47334">MKSIRASLVAMLVAAFTLVSFLAALLGYRASMDKAEDLLDSQLRYVAEILQAVDTTGAAARAAPDTEGLAFQVWREGSLVRYSAGLDEAPIVRLETGYGYANFAGFRWRTLARSDGAGTWYLVAERADLRYILAERVIMESILPLLTWIPVAAVVIWVLVGWGLRPLRALSEQINRKASDDLSPLSFPDPPTELAPVIRSTDALLARLSSALQRERDFASHAAHELRTPVSGMKVHLHNLSEELPAHPSLAHLRSDVARMQHLVEQILDLARSQPEQIGRSFVTVDLHHLAERVTASLWPDFTEAGVSLSLAGQACQVHGDEGLLETLLRNLLENACKYGGRGVEVEVFTTDSAQGPVLTVVDSGPGIPPHERERVFSRFYRAVDSDRKAVSGAGLGLAIVMQIAQLHGATVALGEREGGAGLSVEITFPRAGVQT</sequence>
<dbReference type="InterPro" id="IPR004358">
    <property type="entry name" value="Sig_transdc_His_kin-like_C"/>
</dbReference>
<dbReference type="EC" id="2.7.13.3" evidence="3"/>
<accession>A0A939DH46</accession>
<comment type="caution">
    <text evidence="16">The sequence shown here is derived from an EMBL/GenBank/DDBJ whole genome shotgun (WGS) entry which is preliminary data.</text>
</comment>
<keyword evidence="10 13" id="KW-1133">Transmembrane helix</keyword>
<dbReference type="SMART" id="SM00388">
    <property type="entry name" value="HisKA"/>
    <property type="match status" value="1"/>
</dbReference>
<dbReference type="PROSITE" id="PS50109">
    <property type="entry name" value="HIS_KIN"/>
    <property type="match status" value="1"/>
</dbReference>
<keyword evidence="9" id="KW-0067">ATP-binding</keyword>
<evidence type="ECO:0000256" key="1">
    <source>
        <dbReference type="ARBA" id="ARBA00000085"/>
    </source>
</evidence>
<keyword evidence="17" id="KW-1185">Reference proteome</keyword>
<organism evidence="16 17">
    <name type="scientific">Parahaliea mediterranea</name>
    <dbReference type="NCBI Taxonomy" id="651086"/>
    <lineage>
        <taxon>Bacteria</taxon>
        <taxon>Pseudomonadati</taxon>
        <taxon>Pseudomonadota</taxon>
        <taxon>Gammaproteobacteria</taxon>
        <taxon>Cellvibrionales</taxon>
        <taxon>Halieaceae</taxon>
        <taxon>Parahaliea</taxon>
    </lineage>
</organism>
<dbReference type="SUPFAM" id="SSF47384">
    <property type="entry name" value="Homodimeric domain of signal transducing histidine kinase"/>
    <property type="match status" value="1"/>
</dbReference>
<dbReference type="PROSITE" id="PS50885">
    <property type="entry name" value="HAMP"/>
    <property type="match status" value="1"/>
</dbReference>
<dbReference type="Gene3D" id="1.10.287.130">
    <property type="match status" value="1"/>
</dbReference>
<keyword evidence="7" id="KW-0547">Nucleotide-binding</keyword>
<dbReference type="GO" id="GO:0000155">
    <property type="term" value="F:phosphorelay sensor kinase activity"/>
    <property type="evidence" value="ECO:0007669"/>
    <property type="project" value="InterPro"/>
</dbReference>
<evidence type="ECO:0000256" key="2">
    <source>
        <dbReference type="ARBA" id="ARBA00004141"/>
    </source>
</evidence>
<keyword evidence="4" id="KW-0597">Phosphoprotein</keyword>
<dbReference type="Pfam" id="PF02518">
    <property type="entry name" value="HATPase_c"/>
    <property type="match status" value="1"/>
</dbReference>
<dbReference type="CDD" id="cd00082">
    <property type="entry name" value="HisKA"/>
    <property type="match status" value="1"/>
</dbReference>
<dbReference type="PRINTS" id="PR00344">
    <property type="entry name" value="BCTRLSENSOR"/>
</dbReference>
<evidence type="ECO:0000313" key="16">
    <source>
        <dbReference type="EMBL" id="MBN7798096.1"/>
    </source>
</evidence>
<evidence type="ECO:0000256" key="7">
    <source>
        <dbReference type="ARBA" id="ARBA00022741"/>
    </source>
</evidence>
<keyword evidence="6 13" id="KW-0812">Transmembrane</keyword>
<keyword evidence="8 16" id="KW-0418">Kinase</keyword>
<proteinExistence type="predicted"/>
<evidence type="ECO:0000256" key="8">
    <source>
        <dbReference type="ARBA" id="ARBA00022777"/>
    </source>
</evidence>